<dbReference type="RefSeq" id="WP_377094182.1">
    <property type="nucleotide sequence ID" value="NZ_JBHSJM010000001.1"/>
</dbReference>
<evidence type="ECO:0000313" key="7">
    <source>
        <dbReference type="Proteomes" id="UP001597297"/>
    </source>
</evidence>
<dbReference type="InterPro" id="IPR000917">
    <property type="entry name" value="Sulfatase_N"/>
</dbReference>
<dbReference type="InterPro" id="IPR017850">
    <property type="entry name" value="Alkaline_phosphatase_core_sf"/>
</dbReference>
<proteinExistence type="inferred from homology"/>
<dbReference type="CDD" id="cd16026">
    <property type="entry name" value="GALNS_like"/>
    <property type="match status" value="1"/>
</dbReference>
<dbReference type="Pfam" id="PF00884">
    <property type="entry name" value="Sulfatase"/>
    <property type="match status" value="1"/>
</dbReference>
<dbReference type="PROSITE" id="PS00149">
    <property type="entry name" value="SULFATASE_2"/>
    <property type="match status" value="1"/>
</dbReference>
<dbReference type="SUPFAM" id="SSF53649">
    <property type="entry name" value="Alkaline phosphatase-like"/>
    <property type="match status" value="1"/>
</dbReference>
<dbReference type="PANTHER" id="PTHR42693:SF53">
    <property type="entry name" value="ENDO-4-O-SULFATASE"/>
    <property type="match status" value="1"/>
</dbReference>
<dbReference type="Gene3D" id="3.40.720.10">
    <property type="entry name" value="Alkaline Phosphatase, subunit A"/>
    <property type="match status" value="1"/>
</dbReference>
<dbReference type="Gene3D" id="3.30.1120.10">
    <property type="match status" value="1"/>
</dbReference>
<organism evidence="6 7">
    <name type="scientific">Rubritalea spongiae</name>
    <dbReference type="NCBI Taxonomy" id="430797"/>
    <lineage>
        <taxon>Bacteria</taxon>
        <taxon>Pseudomonadati</taxon>
        <taxon>Verrucomicrobiota</taxon>
        <taxon>Verrucomicrobiia</taxon>
        <taxon>Verrucomicrobiales</taxon>
        <taxon>Rubritaleaceae</taxon>
        <taxon>Rubritalea</taxon>
    </lineage>
</organism>
<name>A0ABW5E905_9BACT</name>
<protein>
    <submittedName>
        <fullName evidence="6">Sulfatase</fullName>
    </submittedName>
</protein>
<evidence type="ECO:0000256" key="4">
    <source>
        <dbReference type="ARBA" id="ARBA00022837"/>
    </source>
</evidence>
<dbReference type="InterPro" id="IPR024607">
    <property type="entry name" value="Sulfatase_CS"/>
</dbReference>
<keyword evidence="2" id="KW-0479">Metal-binding</keyword>
<evidence type="ECO:0000256" key="3">
    <source>
        <dbReference type="ARBA" id="ARBA00022801"/>
    </source>
</evidence>
<dbReference type="PANTHER" id="PTHR42693">
    <property type="entry name" value="ARYLSULFATASE FAMILY MEMBER"/>
    <property type="match status" value="1"/>
</dbReference>
<sequence>MSNSLLKNFDLHKCILSAIGLTTAVMQPIHAAQKPNVIVIYTDDLGYGDVGCYGAEGYETPHLDQMAKEGMRFTDFSTSSSICTPSRAGLLTGRYAKRWGHNGKVYFPDSKDGMPPSEITIAEMLKPQGYQTALVGKWHLGHQPQYLPTAQGFDYYFGIPYSNDMWQAPEIPLAKNVIFNDGLTRDDYLDPKQATAKFRNRVPLMQRTEVIEWPVDQTQLTRRYTEEALAFIRENENGPFFLYFAHAMPHIPLYASEPFKGSSERGLFGDVIQEIDWSVGQILSFLNERGLAENTLVVFTSDNGPWLQKKTEAGSADPLRNGKFSDYEGGCRVPCIAWQPGFIPTNQVCNVNTSTLDILPTIASLSGAELPKNRVLDGLDITPVLKGDFGNAPKRDYQLYRSKNAIRVGDWKYLKTKNKIELYNLASDTSEQQNLADNYPEKVSSLAKKLAEVNAKMRRSQ</sequence>
<dbReference type="PROSITE" id="PS00523">
    <property type="entry name" value="SULFATASE_1"/>
    <property type="match status" value="1"/>
</dbReference>
<evidence type="ECO:0000256" key="1">
    <source>
        <dbReference type="ARBA" id="ARBA00008779"/>
    </source>
</evidence>
<evidence type="ECO:0000313" key="6">
    <source>
        <dbReference type="EMBL" id="MFD2276869.1"/>
    </source>
</evidence>
<dbReference type="EMBL" id="JBHUJC010000029">
    <property type="protein sequence ID" value="MFD2276869.1"/>
    <property type="molecule type" value="Genomic_DNA"/>
</dbReference>
<evidence type="ECO:0000259" key="5">
    <source>
        <dbReference type="Pfam" id="PF00884"/>
    </source>
</evidence>
<comment type="similarity">
    <text evidence="1">Belongs to the sulfatase family.</text>
</comment>
<gene>
    <name evidence="6" type="ORF">ACFSQZ_10340</name>
</gene>
<dbReference type="InterPro" id="IPR050738">
    <property type="entry name" value="Sulfatase"/>
</dbReference>
<keyword evidence="7" id="KW-1185">Reference proteome</keyword>
<reference evidence="7" key="1">
    <citation type="journal article" date="2019" name="Int. J. Syst. Evol. Microbiol.">
        <title>The Global Catalogue of Microorganisms (GCM) 10K type strain sequencing project: providing services to taxonomists for standard genome sequencing and annotation.</title>
        <authorList>
            <consortium name="The Broad Institute Genomics Platform"/>
            <consortium name="The Broad Institute Genome Sequencing Center for Infectious Disease"/>
            <person name="Wu L."/>
            <person name="Ma J."/>
        </authorList>
    </citation>
    <scope>NUCLEOTIDE SEQUENCE [LARGE SCALE GENOMIC DNA]</scope>
    <source>
        <strain evidence="7">JCM 16545</strain>
    </source>
</reference>
<accession>A0ABW5E905</accession>
<feature type="domain" description="Sulfatase N-terminal" evidence="5">
    <location>
        <begin position="35"/>
        <end position="367"/>
    </location>
</feature>
<evidence type="ECO:0000256" key="2">
    <source>
        <dbReference type="ARBA" id="ARBA00022723"/>
    </source>
</evidence>
<keyword evidence="4" id="KW-0106">Calcium</keyword>
<dbReference type="Proteomes" id="UP001597297">
    <property type="component" value="Unassembled WGS sequence"/>
</dbReference>
<comment type="caution">
    <text evidence="6">The sequence shown here is derived from an EMBL/GenBank/DDBJ whole genome shotgun (WGS) entry which is preliminary data.</text>
</comment>
<keyword evidence="3" id="KW-0378">Hydrolase</keyword>